<keyword evidence="8" id="KW-0406">Ion transport</keyword>
<feature type="domain" description="BTB" evidence="7">
    <location>
        <begin position="6"/>
        <end position="127"/>
    </location>
</feature>
<sequence length="625" mass="70131">MSASSDIITLSVGGKIYKVAKSTFDKYPDTMLSRMVSDDWKTSKTIDVSTDVDDDTDESDVCKRAAANEAIFIDRDSELFEYILNWYRNGEICIPWNVSEEAVRREASYFALPDDVRVVRDTILINVREAVSLVLDDVREKIAKCQSDQERVNNRYVDRLAQIREEKRMLKAQCDAEQKRIRRDAMTFEILLPILTQTAAVISPMVAVTSQQISQQTVRDIRSSTRDELAELGDVLLETLASYGVPAKSIRLCPTFMVTEYSRCNICGPPMTSAGDTFSRLLLFLEVNGLSPLQTPGKEMLDAAEKIGAGMIVLEQRYTGMSLPTKEFSVTTLKELCKVPQSVKDAVLFGEEMKERLPGVRIILFGCSHGGMIAALARKYSTEIFDGAIVSSAPLKLQLEYKQYAEILGEDFSNKKLGGSDQCLRVLRDAHIDIGGKLGSPEGRELLVEKFGLCHGDLEEQQLQESFTINGRTTGVNLLYNDPKCRKDYCNIQRICARLTTRKEPPLDALADIYKTNRPSGRCLAKTVWSAIARYKNDKNCGGRRINVFDTCASTGLLPTCSHIRERIEELRAYVGDFRSTTNILSINGNADPWYPSSIHEEGEGPEVELVQGASHYYWYHVKDE</sequence>
<dbReference type="Proteomes" id="UP000591131">
    <property type="component" value="Unassembled WGS sequence"/>
</dbReference>
<dbReference type="GO" id="GO:0070008">
    <property type="term" value="F:serine-type exopeptidase activity"/>
    <property type="evidence" value="ECO:0007669"/>
    <property type="project" value="InterPro"/>
</dbReference>
<comment type="caution">
    <text evidence="8">The sequence shown here is derived from an EMBL/GenBank/DDBJ whole genome shotgun (WGS) entry which is preliminary data.</text>
</comment>
<keyword evidence="8" id="KW-0813">Transport</keyword>
<protein>
    <submittedName>
        <fullName evidence="8">Potassium channel tetramerization domain containing</fullName>
    </submittedName>
</protein>
<keyword evidence="2" id="KW-0645">Protease</keyword>
<keyword evidence="6" id="KW-0175">Coiled coil</keyword>
<dbReference type="SUPFAM" id="SSF54695">
    <property type="entry name" value="POZ domain"/>
    <property type="match status" value="1"/>
</dbReference>
<dbReference type="AlphaFoldDB" id="A0A7J6MFK5"/>
<evidence type="ECO:0000313" key="9">
    <source>
        <dbReference type="Proteomes" id="UP000591131"/>
    </source>
</evidence>
<dbReference type="EMBL" id="JAAPAO010000164">
    <property type="protein sequence ID" value="KAF4669781.1"/>
    <property type="molecule type" value="Genomic_DNA"/>
</dbReference>
<dbReference type="InterPro" id="IPR003131">
    <property type="entry name" value="T1-type_BTB"/>
</dbReference>
<dbReference type="SMART" id="SM00225">
    <property type="entry name" value="BTB"/>
    <property type="match status" value="1"/>
</dbReference>
<dbReference type="GO" id="GO:0034220">
    <property type="term" value="P:monoatomic ion transmembrane transport"/>
    <property type="evidence" value="ECO:0007669"/>
    <property type="project" value="UniProtKB-KW"/>
</dbReference>
<name>A0A7J6MFK5_PERCH</name>
<keyword evidence="3" id="KW-0732">Signal</keyword>
<comment type="similarity">
    <text evidence="1">Belongs to the peptidase S28 family.</text>
</comment>
<dbReference type="InterPro" id="IPR000210">
    <property type="entry name" value="BTB/POZ_dom"/>
</dbReference>
<dbReference type="GO" id="GO:0006508">
    <property type="term" value="P:proteolysis"/>
    <property type="evidence" value="ECO:0007669"/>
    <property type="project" value="UniProtKB-KW"/>
</dbReference>
<evidence type="ECO:0000313" key="8">
    <source>
        <dbReference type="EMBL" id="KAF4669781.1"/>
    </source>
</evidence>
<dbReference type="Gene3D" id="3.30.710.10">
    <property type="entry name" value="Potassium Channel Kv1.1, Chain A"/>
    <property type="match status" value="1"/>
</dbReference>
<evidence type="ECO:0000256" key="5">
    <source>
        <dbReference type="ARBA" id="ARBA00023180"/>
    </source>
</evidence>
<feature type="coiled-coil region" evidence="6">
    <location>
        <begin position="135"/>
        <end position="180"/>
    </location>
</feature>
<keyword evidence="5" id="KW-0325">Glycoprotein</keyword>
<dbReference type="OrthoDB" id="2414723at2759"/>
<dbReference type="Pfam" id="PF05577">
    <property type="entry name" value="Peptidase_S28"/>
    <property type="match status" value="1"/>
</dbReference>
<keyword evidence="4" id="KW-0378">Hydrolase</keyword>
<evidence type="ECO:0000256" key="1">
    <source>
        <dbReference type="ARBA" id="ARBA00011079"/>
    </source>
</evidence>
<evidence type="ECO:0000259" key="7">
    <source>
        <dbReference type="SMART" id="SM00225"/>
    </source>
</evidence>
<dbReference type="GO" id="GO:0051260">
    <property type="term" value="P:protein homooligomerization"/>
    <property type="evidence" value="ECO:0007669"/>
    <property type="project" value="InterPro"/>
</dbReference>
<dbReference type="PANTHER" id="PTHR11010">
    <property type="entry name" value="PROTEASE S28 PRO-X CARBOXYPEPTIDASE-RELATED"/>
    <property type="match status" value="1"/>
</dbReference>
<keyword evidence="9" id="KW-1185">Reference proteome</keyword>
<evidence type="ECO:0000256" key="3">
    <source>
        <dbReference type="ARBA" id="ARBA00022729"/>
    </source>
</evidence>
<evidence type="ECO:0000256" key="4">
    <source>
        <dbReference type="ARBA" id="ARBA00022801"/>
    </source>
</evidence>
<dbReference type="InterPro" id="IPR011333">
    <property type="entry name" value="SKP1/BTB/POZ_sf"/>
</dbReference>
<accession>A0A7J6MFK5</accession>
<dbReference type="SUPFAM" id="SSF53474">
    <property type="entry name" value="alpha/beta-Hydrolases"/>
    <property type="match status" value="1"/>
</dbReference>
<proteinExistence type="inferred from homology"/>
<dbReference type="Gene3D" id="3.40.50.1820">
    <property type="entry name" value="alpha/beta hydrolase"/>
    <property type="match status" value="1"/>
</dbReference>
<evidence type="ECO:0000256" key="6">
    <source>
        <dbReference type="SAM" id="Coils"/>
    </source>
</evidence>
<dbReference type="PANTHER" id="PTHR11010:SF117">
    <property type="entry name" value="SERINE PROTEASE 16"/>
    <property type="match status" value="1"/>
</dbReference>
<dbReference type="CDD" id="cd18316">
    <property type="entry name" value="BTB_POZ_KCTD-like"/>
    <property type="match status" value="1"/>
</dbReference>
<dbReference type="GO" id="GO:0008239">
    <property type="term" value="F:dipeptidyl-peptidase activity"/>
    <property type="evidence" value="ECO:0007669"/>
    <property type="project" value="TreeGrafter"/>
</dbReference>
<gene>
    <name evidence="8" type="primary">KCTD19</name>
    <name evidence="8" type="ORF">FOL47_002368</name>
</gene>
<evidence type="ECO:0000256" key="2">
    <source>
        <dbReference type="ARBA" id="ARBA00022670"/>
    </source>
</evidence>
<dbReference type="Pfam" id="PF02214">
    <property type="entry name" value="BTB_2"/>
    <property type="match status" value="1"/>
</dbReference>
<organism evidence="8 9">
    <name type="scientific">Perkinsus chesapeaki</name>
    <name type="common">Clam parasite</name>
    <name type="synonym">Perkinsus andrewsi</name>
    <dbReference type="NCBI Taxonomy" id="330153"/>
    <lineage>
        <taxon>Eukaryota</taxon>
        <taxon>Sar</taxon>
        <taxon>Alveolata</taxon>
        <taxon>Perkinsozoa</taxon>
        <taxon>Perkinsea</taxon>
        <taxon>Perkinsida</taxon>
        <taxon>Perkinsidae</taxon>
        <taxon>Perkinsus</taxon>
    </lineage>
</organism>
<keyword evidence="8" id="KW-0407">Ion channel</keyword>
<dbReference type="InterPro" id="IPR008758">
    <property type="entry name" value="Peptidase_S28"/>
</dbReference>
<dbReference type="InterPro" id="IPR029058">
    <property type="entry name" value="AB_hydrolase_fold"/>
</dbReference>
<reference evidence="8 9" key="1">
    <citation type="submission" date="2020-04" db="EMBL/GenBank/DDBJ databases">
        <title>Perkinsus chesapeaki whole genome sequence.</title>
        <authorList>
            <person name="Bogema D.R."/>
        </authorList>
    </citation>
    <scope>NUCLEOTIDE SEQUENCE [LARGE SCALE GENOMIC DNA]</scope>
    <source>
        <strain evidence="8">ATCC PRA-425</strain>
    </source>
</reference>